<organism evidence="2 3">
    <name type="scientific">Paramormyrops kingsleyae</name>
    <dbReference type="NCBI Taxonomy" id="1676925"/>
    <lineage>
        <taxon>Eukaryota</taxon>
        <taxon>Metazoa</taxon>
        <taxon>Chordata</taxon>
        <taxon>Craniata</taxon>
        <taxon>Vertebrata</taxon>
        <taxon>Euteleostomi</taxon>
        <taxon>Actinopterygii</taxon>
        <taxon>Neopterygii</taxon>
        <taxon>Teleostei</taxon>
        <taxon>Osteoglossocephala</taxon>
        <taxon>Osteoglossomorpha</taxon>
        <taxon>Osteoglossiformes</taxon>
        <taxon>Mormyridae</taxon>
        <taxon>Paramormyrops</taxon>
    </lineage>
</organism>
<dbReference type="SUPFAM" id="SSF54060">
    <property type="entry name" value="His-Me finger endonucleases"/>
    <property type="match status" value="1"/>
</dbReference>
<dbReference type="PANTHER" id="PTHR21472">
    <property type="entry name" value="ENDONUCLEASE DOMAIN-CONTAINING 1 PROTEIN ENDOD1"/>
    <property type="match status" value="1"/>
</dbReference>
<dbReference type="GO" id="GO:0003676">
    <property type="term" value="F:nucleic acid binding"/>
    <property type="evidence" value="ECO:0007669"/>
    <property type="project" value="InterPro"/>
</dbReference>
<dbReference type="InterPro" id="IPR039015">
    <property type="entry name" value="ENDOD1"/>
</dbReference>
<sequence>MLLQHLKRGAYAPMHIVLSGTLFLVLVTWCSSCVVDVQEFSMHPCFFYSASPFKGLPGITICQRYLIQPWLAAYVFSMPAGKRPQKEWQFEPQLAYCKADGNVLPLSPIRVWWIARLCHLDYTRSTFTLTNVVPQKVKANDGSWAALEKWVSHLSTNCEGEAHIVMGAVPHREEKWLMGHRIGFPESLWSAYSCLNYIKNLPGILAPFPPLLPLATMIQTAQRKLFL</sequence>
<evidence type="ECO:0000259" key="1">
    <source>
        <dbReference type="Pfam" id="PF01223"/>
    </source>
</evidence>
<dbReference type="InterPro" id="IPR044925">
    <property type="entry name" value="His-Me_finger_sf"/>
</dbReference>
<keyword evidence="3" id="KW-1185">Reference proteome</keyword>
<dbReference type="Gene3D" id="3.40.570.10">
    <property type="entry name" value="Extracellular Endonuclease, subunit A"/>
    <property type="match status" value="1"/>
</dbReference>
<dbReference type="Proteomes" id="UP000261540">
    <property type="component" value="Unplaced"/>
</dbReference>
<dbReference type="GO" id="GO:0046872">
    <property type="term" value="F:metal ion binding"/>
    <property type="evidence" value="ECO:0007669"/>
    <property type="project" value="InterPro"/>
</dbReference>
<dbReference type="Pfam" id="PF01223">
    <property type="entry name" value="Endonuclease_NS"/>
    <property type="match status" value="1"/>
</dbReference>
<dbReference type="AlphaFoldDB" id="A0A3B3R532"/>
<reference evidence="2" key="1">
    <citation type="submission" date="2025-08" db="UniProtKB">
        <authorList>
            <consortium name="Ensembl"/>
        </authorList>
    </citation>
    <scope>IDENTIFICATION</scope>
</reference>
<protein>
    <recommendedName>
        <fullName evidence="1">DNA/RNA non-specific endonuclease/pyrophosphatase/phosphodiesterase domain-containing protein</fullName>
    </recommendedName>
</protein>
<dbReference type="PANTHER" id="PTHR21472:SF18">
    <property type="entry name" value="ENDONUCLEASE DOMAIN-CONTAINING 1 PROTEIN"/>
    <property type="match status" value="1"/>
</dbReference>
<feature type="domain" description="DNA/RNA non-specific endonuclease/pyrophosphatase/phosphodiesterase" evidence="1">
    <location>
        <begin position="122"/>
        <end position="197"/>
    </location>
</feature>
<dbReference type="Ensembl" id="ENSPKIT00000037432.1">
    <property type="protein sequence ID" value="ENSPKIP00000013020.1"/>
    <property type="gene ID" value="ENSPKIG00000000599.1"/>
</dbReference>
<reference evidence="2" key="2">
    <citation type="submission" date="2025-09" db="UniProtKB">
        <authorList>
            <consortium name="Ensembl"/>
        </authorList>
    </citation>
    <scope>IDENTIFICATION</scope>
</reference>
<dbReference type="InterPro" id="IPR044929">
    <property type="entry name" value="DNA/RNA_non-sp_Endonuclease_sf"/>
</dbReference>
<accession>A0A3B3R532</accession>
<evidence type="ECO:0000313" key="2">
    <source>
        <dbReference type="Ensembl" id="ENSPKIP00000013020.1"/>
    </source>
</evidence>
<dbReference type="GO" id="GO:0016787">
    <property type="term" value="F:hydrolase activity"/>
    <property type="evidence" value="ECO:0007669"/>
    <property type="project" value="InterPro"/>
</dbReference>
<name>A0A3B3R532_9TELE</name>
<evidence type="ECO:0000313" key="3">
    <source>
        <dbReference type="Proteomes" id="UP000261540"/>
    </source>
</evidence>
<dbReference type="STRING" id="1676925.ENSPKIP00000013020"/>
<proteinExistence type="predicted"/>
<dbReference type="InterPro" id="IPR001604">
    <property type="entry name" value="Endo_G_ENPP1-like_dom"/>
</dbReference>